<reference evidence="2" key="1">
    <citation type="submission" date="2021-09" db="EMBL/GenBank/DDBJ databases">
        <authorList>
            <consortium name="AG Swart"/>
            <person name="Singh M."/>
            <person name="Singh A."/>
            <person name="Seah K."/>
            <person name="Emmerich C."/>
        </authorList>
    </citation>
    <scope>NUCLEOTIDE SEQUENCE</scope>
    <source>
        <strain evidence="2">ATCC30299</strain>
    </source>
</reference>
<proteinExistence type="predicted"/>
<name>A0AAU9J0R4_9CILI</name>
<protein>
    <submittedName>
        <fullName evidence="2">Uncharacterized protein</fullName>
    </submittedName>
</protein>
<evidence type="ECO:0000313" key="2">
    <source>
        <dbReference type="EMBL" id="CAG9319554.1"/>
    </source>
</evidence>
<accession>A0AAU9J0R4</accession>
<evidence type="ECO:0000313" key="3">
    <source>
        <dbReference type="Proteomes" id="UP001162131"/>
    </source>
</evidence>
<comment type="caution">
    <text evidence="2">The sequence shown here is derived from an EMBL/GenBank/DDBJ whole genome shotgun (WGS) entry which is preliminary data.</text>
</comment>
<dbReference type="AlphaFoldDB" id="A0AAU9J0R4"/>
<feature type="coiled-coil region" evidence="1">
    <location>
        <begin position="109"/>
        <end position="195"/>
    </location>
</feature>
<dbReference type="EMBL" id="CAJZBQ010000023">
    <property type="protein sequence ID" value="CAG9319554.1"/>
    <property type="molecule type" value="Genomic_DNA"/>
</dbReference>
<keyword evidence="1" id="KW-0175">Coiled coil</keyword>
<feature type="coiled-coil region" evidence="1">
    <location>
        <begin position="267"/>
        <end position="371"/>
    </location>
</feature>
<gene>
    <name evidence="2" type="ORF">BSTOLATCC_MIC24105</name>
</gene>
<evidence type="ECO:0000256" key="1">
    <source>
        <dbReference type="SAM" id="Coils"/>
    </source>
</evidence>
<keyword evidence="3" id="KW-1185">Reference proteome</keyword>
<dbReference type="Proteomes" id="UP001162131">
    <property type="component" value="Unassembled WGS sequence"/>
</dbReference>
<sequence>MDLKFKESCATDRDFHMNSVRTKVSVSPSSTLPSARCETNKKISKKLKGLHKKISLLQDIQAYTAYIDDLSRWIEDYFFTSFSLELSTIPQVPRTETIFDMESSMKILVNSLVKVRKEASDRLANQEEKFMKSRAQIEENLKQLKTEMQKLTWNVQDESKKQIIVEVPIKDNFSLNLCIEECAKLKKELEASQEINENCKGSMQFLLQEFQKEGFARQKQGDLLVDVLSDLKNFTLNILKERRDYISQNASMKMTAEKERYERTKFLTEYVDRVREINEENDKLKKEIENKAEEYDYINGKIKEFEAKMDEARNQIKNITEQNTLTNKKLENARVYITMACRIIVSVIAKFKNLQSLISSYKENIKDIQKVANQFSTPKKVELPYSKRPKISKLRPKIIAVIAMIRLTNILKLKRVRISNFSIQILASKPNISALSLEKNPTFTIFSDIFESTAITPYPNYFSSQLFDFKKLKTKLSEASKNIKQYQEENSNYEKKSAVNDMKYSNLKKKYKDLLNKFNLFKQELDNIKSKIPSENVSDEKQQKLKNKYEKLKMQLEVLRTKYAEKEEERRKMKLKLKELATIKKKLIQKVKDLESRQEDLMKIIKKTKVKNRIVNLNEEISNLKKEYEIMNKEDAGKIAKKTETSLGVSKSSSCSFDPNESFYLESSSIELE</sequence>
<organism evidence="2 3">
    <name type="scientific">Blepharisma stoltei</name>
    <dbReference type="NCBI Taxonomy" id="1481888"/>
    <lineage>
        <taxon>Eukaryota</taxon>
        <taxon>Sar</taxon>
        <taxon>Alveolata</taxon>
        <taxon>Ciliophora</taxon>
        <taxon>Postciliodesmatophora</taxon>
        <taxon>Heterotrichea</taxon>
        <taxon>Heterotrichida</taxon>
        <taxon>Blepharismidae</taxon>
        <taxon>Blepharisma</taxon>
    </lineage>
</organism>
<feature type="coiled-coil region" evidence="1">
    <location>
        <begin position="469"/>
        <end position="634"/>
    </location>
</feature>